<feature type="transmembrane region" description="Helical" evidence="11">
    <location>
        <begin position="1162"/>
        <end position="1182"/>
    </location>
</feature>
<dbReference type="InterPro" id="IPR057291">
    <property type="entry name" value="CHX17_2nd"/>
</dbReference>
<feature type="transmembrane region" description="Helical" evidence="11">
    <location>
        <begin position="981"/>
        <end position="1002"/>
    </location>
</feature>
<feature type="transmembrane region" description="Helical" evidence="11">
    <location>
        <begin position="375"/>
        <end position="394"/>
    </location>
</feature>
<evidence type="ECO:0000256" key="7">
    <source>
        <dbReference type="ARBA" id="ARBA00022989"/>
    </source>
</evidence>
<feature type="domain" description="Cation/H(+) antiporter C-terminal" evidence="14">
    <location>
        <begin position="628"/>
        <end position="778"/>
    </location>
</feature>
<feature type="transmembrane region" description="Helical" evidence="11">
    <location>
        <begin position="223"/>
        <end position="244"/>
    </location>
</feature>
<name>A0A5J4ZUV5_9ASTE</name>
<keyword evidence="16" id="KW-1185">Reference proteome</keyword>
<evidence type="ECO:0000256" key="6">
    <source>
        <dbReference type="ARBA" id="ARBA00022958"/>
    </source>
</evidence>
<feature type="transmembrane region" description="Helical" evidence="11">
    <location>
        <begin position="947"/>
        <end position="969"/>
    </location>
</feature>
<keyword evidence="3" id="KW-0050">Antiport</keyword>
<comment type="subcellular location">
    <subcellularLocation>
        <location evidence="1">Membrane</location>
        <topology evidence="1">Multi-pass membrane protein</topology>
    </subcellularLocation>
</comment>
<dbReference type="PANTHER" id="PTHR32468">
    <property type="entry name" value="CATION/H + ANTIPORTER"/>
    <property type="match status" value="1"/>
</dbReference>
<dbReference type="GO" id="GO:0012505">
    <property type="term" value="C:endomembrane system"/>
    <property type="evidence" value="ECO:0007669"/>
    <property type="project" value="TreeGrafter"/>
</dbReference>
<feature type="transmembrane region" description="Helical" evidence="11">
    <location>
        <begin position="848"/>
        <end position="864"/>
    </location>
</feature>
<evidence type="ECO:0000259" key="14">
    <source>
        <dbReference type="Pfam" id="PF23259"/>
    </source>
</evidence>
<protein>
    <recommendedName>
        <fullName evidence="17">Cation/H+ exchanger domain-containing protein</fullName>
    </recommendedName>
</protein>
<feature type="transmembrane region" description="Helical" evidence="11">
    <location>
        <begin position="1008"/>
        <end position="1031"/>
    </location>
</feature>
<dbReference type="InterPro" id="IPR050794">
    <property type="entry name" value="CPA2_transporter"/>
</dbReference>
<feature type="transmembrane region" description="Helical" evidence="11">
    <location>
        <begin position="913"/>
        <end position="935"/>
    </location>
</feature>
<dbReference type="PANTHER" id="PTHR32468:SF144">
    <property type="entry name" value="CATION_H(+) ANTIPORTER 17"/>
    <property type="match status" value="1"/>
</dbReference>
<dbReference type="FunFam" id="1.20.1530.20:FF:000003">
    <property type="entry name" value="Cation/H(+) antiporter 15"/>
    <property type="match status" value="2"/>
</dbReference>
<evidence type="ECO:0000256" key="3">
    <source>
        <dbReference type="ARBA" id="ARBA00022449"/>
    </source>
</evidence>
<feature type="transmembrane region" description="Helical" evidence="11">
    <location>
        <begin position="125"/>
        <end position="147"/>
    </location>
</feature>
<evidence type="ECO:0000259" key="12">
    <source>
        <dbReference type="Pfam" id="PF00999"/>
    </source>
</evidence>
<keyword evidence="8" id="KW-0406">Ion transport</keyword>
<feature type="transmembrane region" description="Helical" evidence="11">
    <location>
        <begin position="1052"/>
        <end position="1085"/>
    </location>
</feature>
<evidence type="ECO:0000256" key="10">
    <source>
        <dbReference type="ARBA" id="ARBA00038341"/>
    </source>
</evidence>
<dbReference type="OrthoDB" id="2687058at2759"/>
<comment type="similarity">
    <text evidence="10">Belongs to the monovalent cation:proton antiporter 2 (CPA2) transporter (TC 2.A.37) family. CHX (TC 2.A.37.4) subfamily.</text>
</comment>
<feature type="transmembrane region" description="Helical" evidence="11">
    <location>
        <begin position="159"/>
        <end position="181"/>
    </location>
</feature>
<feature type="transmembrane region" description="Helical" evidence="11">
    <location>
        <begin position="317"/>
        <end position="335"/>
    </location>
</feature>
<feature type="domain" description="Cation/H(+) antiporter central" evidence="13">
    <location>
        <begin position="482"/>
        <end position="623"/>
    </location>
</feature>
<evidence type="ECO:0000313" key="15">
    <source>
        <dbReference type="EMBL" id="KAA8520901.1"/>
    </source>
</evidence>
<keyword evidence="7 11" id="KW-1133">Transmembrane helix</keyword>
<keyword evidence="5 11" id="KW-0812">Transmembrane</keyword>
<dbReference type="InterPro" id="IPR006153">
    <property type="entry name" value="Cation/H_exchanger_TM"/>
</dbReference>
<feature type="transmembrane region" description="Helical" evidence="11">
    <location>
        <begin position="884"/>
        <end position="901"/>
    </location>
</feature>
<evidence type="ECO:0000259" key="13">
    <source>
        <dbReference type="Pfam" id="PF23256"/>
    </source>
</evidence>
<organism evidence="15 16">
    <name type="scientific">Nyssa sinensis</name>
    <dbReference type="NCBI Taxonomy" id="561372"/>
    <lineage>
        <taxon>Eukaryota</taxon>
        <taxon>Viridiplantae</taxon>
        <taxon>Streptophyta</taxon>
        <taxon>Embryophyta</taxon>
        <taxon>Tracheophyta</taxon>
        <taxon>Spermatophyta</taxon>
        <taxon>Magnoliopsida</taxon>
        <taxon>eudicotyledons</taxon>
        <taxon>Gunneridae</taxon>
        <taxon>Pentapetalae</taxon>
        <taxon>asterids</taxon>
        <taxon>Cornales</taxon>
        <taxon>Nyssaceae</taxon>
        <taxon>Nyssa</taxon>
    </lineage>
</organism>
<evidence type="ECO:0008006" key="17">
    <source>
        <dbReference type="Google" id="ProtNLM"/>
    </source>
</evidence>
<evidence type="ECO:0000313" key="16">
    <source>
        <dbReference type="Proteomes" id="UP000325577"/>
    </source>
</evidence>
<dbReference type="GO" id="GO:0006813">
    <property type="term" value="P:potassium ion transport"/>
    <property type="evidence" value="ECO:0007669"/>
    <property type="project" value="UniProtKB-KW"/>
</dbReference>
<evidence type="ECO:0000256" key="9">
    <source>
        <dbReference type="ARBA" id="ARBA00023136"/>
    </source>
</evidence>
<evidence type="ECO:0000256" key="1">
    <source>
        <dbReference type="ARBA" id="ARBA00004141"/>
    </source>
</evidence>
<feature type="transmembrane region" description="Helical" evidence="11">
    <location>
        <begin position="29"/>
        <end position="52"/>
    </location>
</feature>
<dbReference type="GO" id="GO:1902600">
    <property type="term" value="P:proton transmembrane transport"/>
    <property type="evidence" value="ECO:0007669"/>
    <property type="project" value="InterPro"/>
</dbReference>
<feature type="transmembrane region" description="Helical" evidence="11">
    <location>
        <begin position="193"/>
        <end position="217"/>
    </location>
</feature>
<dbReference type="InterPro" id="IPR038770">
    <property type="entry name" value="Na+/solute_symporter_sf"/>
</dbReference>
<feature type="domain" description="Cation/H(+) antiporter central" evidence="13">
    <location>
        <begin position="1272"/>
        <end position="1410"/>
    </location>
</feature>
<dbReference type="Pfam" id="PF23259">
    <property type="entry name" value="CHX17_C"/>
    <property type="match status" value="2"/>
</dbReference>
<feature type="transmembrane region" description="Helical" evidence="11">
    <location>
        <begin position="822"/>
        <end position="841"/>
    </location>
</feature>
<feature type="transmembrane region" description="Helical" evidence="11">
    <location>
        <begin position="264"/>
        <end position="297"/>
    </location>
</feature>
<evidence type="ECO:0000256" key="5">
    <source>
        <dbReference type="ARBA" id="ARBA00022692"/>
    </source>
</evidence>
<dbReference type="Pfam" id="PF00999">
    <property type="entry name" value="Na_H_Exchanger"/>
    <property type="match status" value="2"/>
</dbReference>
<feature type="transmembrane region" description="Helical" evidence="11">
    <location>
        <begin position="406"/>
        <end position="428"/>
    </location>
</feature>
<proteinExistence type="inferred from homology"/>
<evidence type="ECO:0000256" key="4">
    <source>
        <dbReference type="ARBA" id="ARBA00022538"/>
    </source>
</evidence>
<feature type="transmembrane region" description="Helical" evidence="11">
    <location>
        <begin position="1194"/>
        <end position="1216"/>
    </location>
</feature>
<feature type="transmembrane region" description="Helical" evidence="11">
    <location>
        <begin position="64"/>
        <end position="84"/>
    </location>
</feature>
<dbReference type="Pfam" id="PF23256">
    <property type="entry name" value="CHX17_2nd"/>
    <property type="match status" value="2"/>
</dbReference>
<evidence type="ECO:0000256" key="8">
    <source>
        <dbReference type="ARBA" id="ARBA00023065"/>
    </source>
</evidence>
<feature type="domain" description="Cation/H(+) antiporter C-terminal" evidence="14">
    <location>
        <begin position="1415"/>
        <end position="1568"/>
    </location>
</feature>
<keyword evidence="6" id="KW-0630">Potassium</keyword>
<feature type="domain" description="Cation/H+ exchanger transmembrane" evidence="12">
    <location>
        <begin position="45"/>
        <end position="423"/>
    </location>
</feature>
<feature type="transmembrane region" description="Helical" evidence="11">
    <location>
        <begin position="342"/>
        <end position="363"/>
    </location>
</feature>
<dbReference type="Gene3D" id="1.20.1530.20">
    <property type="match status" value="2"/>
</dbReference>
<dbReference type="Proteomes" id="UP000325577">
    <property type="component" value="Linkage Group LG5"/>
</dbReference>
<feature type="transmembrane region" description="Helical" evidence="11">
    <location>
        <begin position="1130"/>
        <end position="1155"/>
    </location>
</feature>
<reference evidence="15 16" key="1">
    <citation type="submission" date="2019-09" db="EMBL/GenBank/DDBJ databases">
        <title>A chromosome-level genome assembly of the Chinese tupelo Nyssa sinensis.</title>
        <authorList>
            <person name="Yang X."/>
            <person name="Kang M."/>
            <person name="Yang Y."/>
            <person name="Xiong H."/>
            <person name="Wang M."/>
            <person name="Zhang Z."/>
            <person name="Wang Z."/>
            <person name="Wu H."/>
            <person name="Ma T."/>
            <person name="Liu J."/>
            <person name="Xi Z."/>
        </authorList>
    </citation>
    <scope>NUCLEOTIDE SEQUENCE [LARGE SCALE GENOMIC DNA]</scope>
    <source>
        <strain evidence="15">J267</strain>
        <tissue evidence="15">Leaf</tissue>
    </source>
</reference>
<dbReference type="Gene3D" id="3.40.50.12370">
    <property type="match status" value="2"/>
</dbReference>
<keyword evidence="2" id="KW-0813">Transport</keyword>
<keyword evidence="9 11" id="KW-0472">Membrane</keyword>
<dbReference type="EMBL" id="CM018048">
    <property type="protein sequence ID" value="KAA8520901.1"/>
    <property type="molecule type" value="Genomic_DNA"/>
</dbReference>
<dbReference type="GO" id="GO:0015297">
    <property type="term" value="F:antiporter activity"/>
    <property type="evidence" value="ECO:0007669"/>
    <property type="project" value="UniProtKB-KW"/>
</dbReference>
<dbReference type="InterPro" id="IPR057290">
    <property type="entry name" value="CHX17_C"/>
</dbReference>
<accession>A0A5J4ZUV5</accession>
<dbReference type="GO" id="GO:0006885">
    <property type="term" value="P:regulation of pH"/>
    <property type="evidence" value="ECO:0007669"/>
    <property type="project" value="TreeGrafter"/>
</dbReference>
<sequence length="1581" mass="171858">MASNATVKCPSPMKATSNGVFQGDNPLDYALPLAILQICLVVVLTRVLALLLRPLRQPRVIAEIVGGILLGPSALGHSQSYLHAVFPPKSLTVLDTLANLGLLFFLFLVGLELDPRSLRRTGKNALCIAIAGITLPFALGIGSSFVLRATTSKGVSEGPFLVFMGVALSITAFPVLARILSELKLLTTDVGRIAMSAAAVNDVAAWILLALAIALSGTGHSPLISLWVFLSGCGFVICCIFIVLPMFKWMAQRCPEGEPVDEMYVCATLAAVLAAGFVTDAIGIHALFGAFVLGLLIPKDGPFANALVEKVEDLVSGLFLPLYFVSSGLKTNVATIQGLQSWGLLALVICTACVGKIVGTTAVSLWCKVPFQEALALGFLMNTKGLVELIVLNIGKDRGVLNDQTFAIMVMMALFTTFITTPLVIAVYKPAKRMSRAEYKHRTIQRKDPNTQVRMLACFHSTRNIPTLINLIEASRGTEKREGLCVYAMHLMELSERSSAILMVHKARKDGLPFWNKGHQSHTNQIVVAFEAFRRLSRVSIRPMRAISPMSSMHEDICSSANSKRVAMIILPFHKHQRLDGQLEITRTDFQYVNRRVLEHAPCSVGILVDRGLGGTTHITASNVRSVITVLFFGGHDDREALAHGVRMAEHPGVSLVVIRFIVDPSVVGEIVKLDMDNSSTEARSEDEEFLAACKEKISEDNSIKYEERAVRSAVETVNVIHSCSLCNMFLVGRMPEGQLVAALKGNSECPELGPIGSLLTSPDFFTTASVLVVQQYRSQLPLPSLASLKEEGSFHNSNFSSKPTGTAVRISVLGVHFPGQWLLMICLVVVVTRGLAVLLRPLRQPRVIAEIIGGILLGPSVLGRNKSYLQAMFPPKSITVLDTLANLGLLFFLFLTGLELDPKSLRRTGKKALGIAAAGISLPFALGIGSSFILRETIAKGVNGTSFLLFMGVALSITAFPVLARILAELKLLTTDVGRTAMSAAAVNDVAAWILLALAIALSGNNISPLVSCWVFLCGCGFVICSLLILRPIFKWMAKHCHAGEPVDEMYICATLAAVLAAGFVTDAIGIHAMFGAFVLGVVVPKEGPFTGALVEKVEDIVSGLFLPLYFVSSGLKTNIGTIHGLQSWGLLALVIFTACFGKIVGTVVVSLVCRMPLTEALALGFLMNSKGLVELIVLNIGKDRKVLNDQTFAIMVLMALFTTFITTPLVVAVYKPAKRASKVDYKLKTIERKNSNTQLRILACFHSSRNIPSMINLLEASRGIGKHEGLSVYALHLMELSERSSAIRMVHKARRNGLPFWNKDQRSDSNYVVVAFEAFRQLSQVSVRPMTSISSFSDMHEDICTTAERKRAAVIILPFHKHQRLDGSLETTRTDFRWVNRRVLEHSPCSVGILVDRGFGGNTHVSASHVSYFITVLFFGGHDDREALAYGVRMAEHPGIRLTIVRFVVESETEGDIVNVDINGNSTTKLCLADEEFLAEFKETIKRDNSIKYEEKIVRNAAEAIAAVHEFSRCNLFLVGRMPDGEVALALNRNSECPELGPVGSLLTSPDSPTTASVLVMQQYRGQVSPDLTLQMTEE</sequence>
<evidence type="ECO:0000256" key="2">
    <source>
        <dbReference type="ARBA" id="ARBA00022448"/>
    </source>
</evidence>
<feature type="domain" description="Cation/H+ exchanger transmembrane" evidence="12">
    <location>
        <begin position="836"/>
        <end position="1211"/>
    </location>
</feature>
<dbReference type="GO" id="GO:0016020">
    <property type="term" value="C:membrane"/>
    <property type="evidence" value="ECO:0007669"/>
    <property type="project" value="UniProtKB-SubCell"/>
</dbReference>
<keyword evidence="4" id="KW-0633">Potassium transport</keyword>
<gene>
    <name evidence="15" type="ORF">F0562_011574</name>
</gene>
<feature type="transmembrane region" description="Helical" evidence="11">
    <location>
        <begin position="96"/>
        <end position="113"/>
    </location>
</feature>
<evidence type="ECO:0000256" key="11">
    <source>
        <dbReference type="SAM" id="Phobius"/>
    </source>
</evidence>